<dbReference type="PANTHER" id="PTHR11895:SF169">
    <property type="entry name" value="GLUTAMYL-TRNA(GLN) AMIDOTRANSFERASE"/>
    <property type="match status" value="1"/>
</dbReference>
<dbReference type="NCBIfam" id="NF006043">
    <property type="entry name" value="PRK08186.1"/>
    <property type="match status" value="1"/>
</dbReference>
<dbReference type="EMBL" id="JAUSVX010000001">
    <property type="protein sequence ID" value="MDQ0467734.1"/>
    <property type="molecule type" value="Genomic_DNA"/>
</dbReference>
<sequence length="601" mass="61193">MVPASFDIASLHAAYRAGLDPVRVVEAAFARIAAADDPGIFISLAEKSSALAAAAALGPFDPAAKPLWGIPFAVKDNIDVAGLPTTAACPAYLYQPAESAAAVQRLVEAGAIPIGKTNLDQFATGLVGVRTPYPVPRNPFDAGIIPGGSSSGSAVAVARGLVSFALGTDTAGSGRVPAGLNNLVGLKPSLGTVPVHGVVPACKSLDCVSVFALTVADAWVAYAVMAGADPRDPWSKPAPAGAPGAVPPGLRIGVPDAAGRRFDGDGLSERAFDGLVAGDLAAFGGRVRTVDLTPLFEVANLLYGGAWVAERYQAIRGFFEASPEALHPVTRHIIGGATALSAADAFAGLYRLRELAAASEALWRDIDVLVVPTLPRPYRLAELEADPIGPNTQLGVYTNFVNLLNLCALAVPGRFREDGFPAGVTLIAPAGKDALLASIGARLQAASGTPLGATGLPQPPLPDRPAAALPGEVEIVVVGAHLSGMALNHELTAPGGRFLRQARTAASYRLYALAGAPPRRPGLVRCGAGEGHAIAVEVWALPAEGFGRFVAAVPAPLAIGTVLLEDGAAAKGFLCETAATAGAEDISAHGGWRAFVETRAA</sequence>
<dbReference type="InterPro" id="IPR053844">
    <property type="entry name" value="AH_C"/>
</dbReference>
<dbReference type="InterPro" id="IPR000120">
    <property type="entry name" value="Amidase"/>
</dbReference>
<dbReference type="Gene3D" id="3.10.490.10">
    <property type="entry name" value="Gamma-glutamyl cyclotransferase-like"/>
    <property type="match status" value="1"/>
</dbReference>
<evidence type="ECO:0000259" key="1">
    <source>
        <dbReference type="Pfam" id="PF01425"/>
    </source>
</evidence>
<name>A0ABU0J0F5_9HYPH</name>
<dbReference type="InterPro" id="IPR023631">
    <property type="entry name" value="Amidase_dom"/>
</dbReference>
<dbReference type="Gene3D" id="1.20.58.1700">
    <property type="match status" value="1"/>
</dbReference>
<comment type="caution">
    <text evidence="3">The sequence shown here is derived from an EMBL/GenBank/DDBJ whole genome shotgun (WGS) entry which is preliminary data.</text>
</comment>
<feature type="domain" description="Amidase" evidence="1">
    <location>
        <begin position="23"/>
        <end position="436"/>
    </location>
</feature>
<protein>
    <submittedName>
        <fullName evidence="3">Allophanate hydrolase</fullName>
        <ecNumber evidence="3">3.5.1.54</ecNumber>
    </submittedName>
</protein>
<accession>A0ABU0J0F5</accession>
<dbReference type="Proteomes" id="UP001242480">
    <property type="component" value="Unassembled WGS sequence"/>
</dbReference>
<organism evidence="3 4">
    <name type="scientific">Labrys wisconsinensis</name>
    <dbReference type="NCBI Taxonomy" id="425677"/>
    <lineage>
        <taxon>Bacteria</taxon>
        <taxon>Pseudomonadati</taxon>
        <taxon>Pseudomonadota</taxon>
        <taxon>Alphaproteobacteria</taxon>
        <taxon>Hyphomicrobiales</taxon>
        <taxon>Xanthobacteraceae</taxon>
        <taxon>Labrys</taxon>
    </lineage>
</organism>
<dbReference type="Gene3D" id="3.90.1300.10">
    <property type="entry name" value="Amidase signature (AS) domain"/>
    <property type="match status" value="1"/>
</dbReference>
<dbReference type="InterPro" id="IPR014085">
    <property type="entry name" value="Allophanate_hydrolase"/>
</dbReference>
<feature type="domain" description="Allophanate hydrolase C-terminal" evidence="2">
    <location>
        <begin position="473"/>
        <end position="596"/>
    </location>
</feature>
<evidence type="ECO:0000313" key="4">
    <source>
        <dbReference type="Proteomes" id="UP001242480"/>
    </source>
</evidence>
<evidence type="ECO:0000313" key="3">
    <source>
        <dbReference type="EMBL" id="MDQ0467734.1"/>
    </source>
</evidence>
<dbReference type="InterPro" id="IPR036928">
    <property type="entry name" value="AS_sf"/>
</dbReference>
<dbReference type="NCBIfam" id="TIGR02713">
    <property type="entry name" value="allophanate_hyd"/>
    <property type="match status" value="1"/>
</dbReference>
<keyword evidence="4" id="KW-1185">Reference proteome</keyword>
<gene>
    <name evidence="3" type="ORF">QO011_000729</name>
</gene>
<proteinExistence type="predicted"/>
<dbReference type="EC" id="3.5.1.54" evidence="3"/>
<dbReference type="Pfam" id="PF21986">
    <property type="entry name" value="AH_C"/>
    <property type="match status" value="1"/>
</dbReference>
<dbReference type="SUPFAM" id="SSF75304">
    <property type="entry name" value="Amidase signature (AS) enzymes"/>
    <property type="match status" value="1"/>
</dbReference>
<dbReference type="Pfam" id="PF01425">
    <property type="entry name" value="Amidase"/>
    <property type="match status" value="1"/>
</dbReference>
<keyword evidence="3" id="KW-0378">Hydrolase</keyword>
<reference evidence="3 4" key="1">
    <citation type="submission" date="2023-07" db="EMBL/GenBank/DDBJ databases">
        <title>Genomic Encyclopedia of Type Strains, Phase IV (KMG-IV): sequencing the most valuable type-strain genomes for metagenomic binning, comparative biology and taxonomic classification.</title>
        <authorList>
            <person name="Goeker M."/>
        </authorList>
    </citation>
    <scope>NUCLEOTIDE SEQUENCE [LARGE SCALE GENOMIC DNA]</scope>
    <source>
        <strain evidence="3 4">DSM 19619</strain>
    </source>
</reference>
<dbReference type="GO" id="GO:0004039">
    <property type="term" value="F:allophanate hydrolase activity"/>
    <property type="evidence" value="ECO:0007669"/>
    <property type="project" value="UniProtKB-EC"/>
</dbReference>
<dbReference type="PANTHER" id="PTHR11895">
    <property type="entry name" value="TRANSAMIDASE"/>
    <property type="match status" value="1"/>
</dbReference>
<evidence type="ECO:0000259" key="2">
    <source>
        <dbReference type="Pfam" id="PF21986"/>
    </source>
</evidence>